<keyword evidence="2" id="KW-0547">Nucleotide-binding</keyword>
<evidence type="ECO:0000256" key="2">
    <source>
        <dbReference type="ARBA" id="ARBA00022741"/>
    </source>
</evidence>
<dbReference type="Gene3D" id="3.30.200.20">
    <property type="entry name" value="Phosphorylase Kinase, domain 1"/>
    <property type="match status" value="1"/>
</dbReference>
<dbReference type="CDD" id="cd14014">
    <property type="entry name" value="STKc_PknB_like"/>
    <property type="match status" value="1"/>
</dbReference>
<evidence type="ECO:0000256" key="1">
    <source>
        <dbReference type="ARBA" id="ARBA00022679"/>
    </source>
</evidence>
<sequence length="446" mass="49932">MSERDDVNSELSEPEISDRDAASDADILKVRVPMEKLASRFMEELRSGRKPSVQSYAAAHPRFADEIRRTFPVLAALEGLKLNEESTWLKRGFADLEVDRLGGCDIIGEVARGGMGIVFEGLEKSSGRRVAVKLLPWRVDSVPQVREAFEREARLASQLRHSNIVPIYGFGEHEGYCYYTMRYVDGVSLDRLIERLKEREGVVYAEEISRARDDRSEGAASPAKSSPASNIINGETKSDPVTSYRHLKRKSYRKFARIGIQVARALHAAHERGVLHNDVKPGNVLIGADGKVWVTDFGVATAARTGSEGVDEEHESYAGTLRYMAPERFRGKSDRRGDIYALGATLYELVTRRPIFDAKSRSAMVDRIANVIPVQPSVIDPEFPIDFESIIAKAIAKRPEDRYATAGEMGADLLAFSGGHRPHAAKRRFVRRVVNRLRHWLGIEQR</sequence>
<proteinExistence type="predicted"/>
<keyword evidence="4" id="KW-0067">ATP-binding</keyword>
<dbReference type="Proteomes" id="UP000317318">
    <property type="component" value="Chromosome"/>
</dbReference>
<dbReference type="PROSITE" id="PS00108">
    <property type="entry name" value="PROTEIN_KINASE_ST"/>
    <property type="match status" value="1"/>
</dbReference>
<dbReference type="PANTHER" id="PTHR43289:SF34">
    <property type="entry name" value="SERINE_THREONINE-PROTEIN KINASE YBDM-RELATED"/>
    <property type="match status" value="1"/>
</dbReference>
<evidence type="ECO:0000256" key="3">
    <source>
        <dbReference type="ARBA" id="ARBA00022777"/>
    </source>
</evidence>
<feature type="region of interest" description="Disordered" evidence="5">
    <location>
        <begin position="214"/>
        <end position="242"/>
    </location>
</feature>
<dbReference type="InterPro" id="IPR000719">
    <property type="entry name" value="Prot_kinase_dom"/>
</dbReference>
<feature type="compositionally biased region" description="Polar residues" evidence="5">
    <location>
        <begin position="230"/>
        <end position="241"/>
    </location>
</feature>
<organism evidence="7 8">
    <name type="scientific">Stratiformator vulcanicus</name>
    <dbReference type="NCBI Taxonomy" id="2527980"/>
    <lineage>
        <taxon>Bacteria</taxon>
        <taxon>Pseudomonadati</taxon>
        <taxon>Planctomycetota</taxon>
        <taxon>Planctomycetia</taxon>
        <taxon>Planctomycetales</taxon>
        <taxon>Planctomycetaceae</taxon>
        <taxon>Stratiformator</taxon>
    </lineage>
</organism>
<dbReference type="PROSITE" id="PS50011">
    <property type="entry name" value="PROTEIN_KINASE_DOM"/>
    <property type="match status" value="1"/>
</dbReference>
<dbReference type="GO" id="GO:0005524">
    <property type="term" value="F:ATP binding"/>
    <property type="evidence" value="ECO:0007669"/>
    <property type="project" value="UniProtKB-KW"/>
</dbReference>
<dbReference type="AlphaFoldDB" id="A0A517R5T9"/>
<dbReference type="EMBL" id="CP036268">
    <property type="protein sequence ID" value="QDT39264.1"/>
    <property type="molecule type" value="Genomic_DNA"/>
</dbReference>
<dbReference type="EC" id="2.7.11.1" evidence="7"/>
<reference evidence="7 8" key="1">
    <citation type="submission" date="2019-02" db="EMBL/GenBank/DDBJ databases">
        <title>Deep-cultivation of Planctomycetes and their phenomic and genomic characterization uncovers novel biology.</title>
        <authorList>
            <person name="Wiegand S."/>
            <person name="Jogler M."/>
            <person name="Boedeker C."/>
            <person name="Pinto D."/>
            <person name="Vollmers J."/>
            <person name="Rivas-Marin E."/>
            <person name="Kohn T."/>
            <person name="Peeters S.H."/>
            <person name="Heuer A."/>
            <person name="Rast P."/>
            <person name="Oberbeckmann S."/>
            <person name="Bunk B."/>
            <person name="Jeske O."/>
            <person name="Meyerdierks A."/>
            <person name="Storesund J.E."/>
            <person name="Kallscheuer N."/>
            <person name="Luecker S."/>
            <person name="Lage O.M."/>
            <person name="Pohl T."/>
            <person name="Merkel B.J."/>
            <person name="Hornburger P."/>
            <person name="Mueller R.-W."/>
            <person name="Bruemmer F."/>
            <person name="Labrenz M."/>
            <person name="Spormann A.M."/>
            <person name="Op den Camp H."/>
            <person name="Overmann J."/>
            <person name="Amann R."/>
            <person name="Jetten M.S.M."/>
            <person name="Mascher T."/>
            <person name="Medema M.H."/>
            <person name="Devos D.P."/>
            <person name="Kaster A.-K."/>
            <person name="Ovreas L."/>
            <person name="Rohde M."/>
            <person name="Galperin M.Y."/>
            <person name="Jogler C."/>
        </authorList>
    </citation>
    <scope>NUCLEOTIDE SEQUENCE [LARGE SCALE GENOMIC DNA]</scope>
    <source>
        <strain evidence="7 8">Pan189</strain>
    </source>
</reference>
<keyword evidence="1 7" id="KW-0808">Transferase</keyword>
<evidence type="ECO:0000256" key="4">
    <source>
        <dbReference type="ARBA" id="ARBA00022840"/>
    </source>
</evidence>
<gene>
    <name evidence="7" type="primary">pknH_2</name>
    <name evidence="7" type="ORF">Pan189_36680</name>
</gene>
<evidence type="ECO:0000259" key="6">
    <source>
        <dbReference type="PROSITE" id="PS50011"/>
    </source>
</evidence>
<keyword evidence="3 7" id="KW-0418">Kinase</keyword>
<dbReference type="InterPro" id="IPR011009">
    <property type="entry name" value="Kinase-like_dom_sf"/>
</dbReference>
<dbReference type="RefSeq" id="WP_145365415.1">
    <property type="nucleotide sequence ID" value="NZ_CP036268.1"/>
</dbReference>
<dbReference type="SMART" id="SM00220">
    <property type="entry name" value="S_TKc"/>
    <property type="match status" value="1"/>
</dbReference>
<dbReference type="KEGG" id="svp:Pan189_36680"/>
<feature type="domain" description="Protein kinase" evidence="6">
    <location>
        <begin position="104"/>
        <end position="414"/>
    </location>
</feature>
<evidence type="ECO:0000313" key="8">
    <source>
        <dbReference type="Proteomes" id="UP000317318"/>
    </source>
</evidence>
<dbReference type="Gene3D" id="1.10.510.10">
    <property type="entry name" value="Transferase(Phosphotransferase) domain 1"/>
    <property type="match status" value="1"/>
</dbReference>
<name>A0A517R5T9_9PLAN</name>
<dbReference type="OrthoDB" id="6111975at2"/>
<dbReference type="Pfam" id="PF00069">
    <property type="entry name" value="Pkinase"/>
    <property type="match status" value="2"/>
</dbReference>
<keyword evidence="8" id="KW-1185">Reference proteome</keyword>
<dbReference type="GO" id="GO:0004674">
    <property type="term" value="F:protein serine/threonine kinase activity"/>
    <property type="evidence" value="ECO:0007669"/>
    <property type="project" value="UniProtKB-EC"/>
</dbReference>
<evidence type="ECO:0000313" key="7">
    <source>
        <dbReference type="EMBL" id="QDT39264.1"/>
    </source>
</evidence>
<evidence type="ECO:0000256" key="5">
    <source>
        <dbReference type="SAM" id="MobiDB-lite"/>
    </source>
</evidence>
<protein>
    <submittedName>
        <fullName evidence="7">Serine/threonine-protein kinase PknH</fullName>
        <ecNumber evidence="7">2.7.11.1</ecNumber>
    </submittedName>
</protein>
<dbReference type="SUPFAM" id="SSF56112">
    <property type="entry name" value="Protein kinase-like (PK-like)"/>
    <property type="match status" value="1"/>
</dbReference>
<dbReference type="PANTHER" id="PTHR43289">
    <property type="entry name" value="MITOGEN-ACTIVATED PROTEIN KINASE KINASE KINASE 20-RELATED"/>
    <property type="match status" value="1"/>
</dbReference>
<feature type="compositionally biased region" description="Low complexity" evidence="5">
    <location>
        <begin position="219"/>
        <end position="229"/>
    </location>
</feature>
<accession>A0A517R5T9</accession>
<dbReference type="InterPro" id="IPR008271">
    <property type="entry name" value="Ser/Thr_kinase_AS"/>
</dbReference>
<feature type="region of interest" description="Disordered" evidence="5">
    <location>
        <begin position="1"/>
        <end position="22"/>
    </location>
</feature>